<accession>A0A242NF79</accession>
<dbReference type="AlphaFoldDB" id="A0A242NF79"/>
<comment type="caution">
    <text evidence="1">The sequence shown here is derived from an EMBL/GenBank/DDBJ whole genome shotgun (WGS) entry which is preliminary data.</text>
</comment>
<evidence type="ECO:0000313" key="4">
    <source>
        <dbReference type="Proteomes" id="UP000194977"/>
    </source>
</evidence>
<dbReference type="EMBL" id="NART01000004">
    <property type="protein sequence ID" value="OTQ11583.1"/>
    <property type="molecule type" value="Genomic_DNA"/>
</dbReference>
<dbReference type="Proteomes" id="UP000194977">
    <property type="component" value="Unassembled WGS sequence"/>
</dbReference>
<name>A0A242NF79_9GAMM</name>
<evidence type="ECO:0000313" key="1">
    <source>
        <dbReference type="EMBL" id="OTP98425.1"/>
    </source>
</evidence>
<gene>
    <name evidence="2" type="ORF">B6C91_01720</name>
    <name evidence="1" type="ORF">B6D08_11015</name>
</gene>
<sequence length="150" mass="17514">MIELTDITNTVNLQFGIVGYEFPDSKDDWCLLKVIVQQSGNRFEKTDPALEIADLHTLYNWFNDLSKSRLPSDAMLDFTEPCFSLAFISYKNQMVTISITLSCELKPDFCFDASYDLQNDWTIAFELSKYNLVRILENLKQWIEKYPSRI</sequence>
<protein>
    <submittedName>
        <fullName evidence="1">Uncharacterized protein</fullName>
    </submittedName>
</protein>
<organism evidence="1 4">
    <name type="scientific">Gilliamella apicola</name>
    <dbReference type="NCBI Taxonomy" id="1196095"/>
    <lineage>
        <taxon>Bacteria</taxon>
        <taxon>Pseudomonadati</taxon>
        <taxon>Pseudomonadota</taxon>
        <taxon>Gammaproteobacteria</taxon>
        <taxon>Orbales</taxon>
        <taxon>Orbaceae</taxon>
        <taxon>Gilliamella</taxon>
    </lineage>
</organism>
<dbReference type="OrthoDB" id="6637701at2"/>
<reference evidence="3 4" key="1">
    <citation type="submission" date="2017-03" db="EMBL/GenBank/DDBJ databases">
        <title>Comparative genomics of honeybee gut symbionts reveal geographically distinct and subgroup specific antibiotic resistance.</title>
        <authorList>
            <person name="Ludvigsen J."/>
            <person name="Porcellato D."/>
            <person name="Labee-Lund T.M."/>
            <person name="Amdam G.V."/>
            <person name="Rudi K."/>
        </authorList>
    </citation>
    <scope>NUCLEOTIDE SEQUENCE [LARGE SCALE GENOMIC DNA]</scope>
    <source>
        <strain evidence="1 4">A-7-12</strain>
        <strain evidence="2 3">A-9-12</strain>
    </source>
</reference>
<dbReference type="InterPro" id="IPR056510">
    <property type="entry name" value="WapI"/>
</dbReference>
<dbReference type="Proteomes" id="UP000194800">
    <property type="component" value="Unassembled WGS sequence"/>
</dbReference>
<evidence type="ECO:0000313" key="3">
    <source>
        <dbReference type="Proteomes" id="UP000194800"/>
    </source>
</evidence>
<evidence type="ECO:0000313" key="2">
    <source>
        <dbReference type="EMBL" id="OTQ11583.1"/>
    </source>
</evidence>
<dbReference type="EMBL" id="NARP01000031">
    <property type="protein sequence ID" value="OTP98425.1"/>
    <property type="molecule type" value="Genomic_DNA"/>
</dbReference>
<dbReference type="Pfam" id="PF24716">
    <property type="entry name" value="WapI"/>
    <property type="match status" value="1"/>
</dbReference>
<proteinExistence type="predicted"/>
<keyword evidence="3" id="KW-1185">Reference proteome</keyword>
<dbReference type="RefSeq" id="WP_086301393.1">
    <property type="nucleotide sequence ID" value="NZ_MZNE01000034.1"/>
</dbReference>